<dbReference type="InterPro" id="IPR041854">
    <property type="entry name" value="BFD-like_2Fe2S-bd_dom_sf"/>
</dbReference>
<comment type="caution">
    <text evidence="2">The sequence shown here is derived from an EMBL/GenBank/DDBJ whole genome shotgun (WGS) entry which is preliminary data.</text>
</comment>
<evidence type="ECO:0000313" key="3">
    <source>
        <dbReference type="Proteomes" id="UP000029628"/>
    </source>
</evidence>
<evidence type="ECO:0000313" key="2">
    <source>
        <dbReference type="EMBL" id="KGF47688.1"/>
    </source>
</evidence>
<accession>A0A096AKR7</accession>
<proteinExistence type="predicted"/>
<dbReference type="Gene3D" id="1.10.10.1100">
    <property type="entry name" value="BFD-like [2Fe-2S]-binding domain"/>
    <property type="match status" value="1"/>
</dbReference>
<dbReference type="RefSeq" id="WP_028257074.1">
    <property type="nucleotide sequence ID" value="NZ_JRNT01000007.1"/>
</dbReference>
<dbReference type="eggNOG" id="COG1251">
    <property type="taxonomic scope" value="Bacteria"/>
</dbReference>
<dbReference type="InterPro" id="IPR007419">
    <property type="entry name" value="BFD-like_2Fe2S-bd_dom"/>
</dbReference>
<keyword evidence="3" id="KW-1185">Reference proteome</keyword>
<dbReference type="EMBL" id="JRNT01000007">
    <property type="protein sequence ID" value="KGF47688.1"/>
    <property type="molecule type" value="Genomic_DNA"/>
</dbReference>
<dbReference type="AlphaFoldDB" id="A0A096AKR7"/>
<name>A0A096AKR7_9FIRM</name>
<sequence length="74" mass="8195">MDFETQTIPDSILDKYTKVCTCRSISRKTLKEAIHNGCTSIPQIKEQTRAMTGSCKGKNCASKIVALLKEMDAL</sequence>
<evidence type="ECO:0000259" key="1">
    <source>
        <dbReference type="Pfam" id="PF04324"/>
    </source>
</evidence>
<dbReference type="Pfam" id="PF04324">
    <property type="entry name" value="Fer2_BFD"/>
    <property type="match status" value="1"/>
</dbReference>
<gene>
    <name evidence="2" type="ORF">HMPREF0872_02995</name>
</gene>
<dbReference type="Proteomes" id="UP000029628">
    <property type="component" value="Unassembled WGS sequence"/>
</dbReference>
<protein>
    <submittedName>
        <fullName evidence="2">(2Fe-2S)-binding protein</fullName>
    </submittedName>
</protein>
<organism evidence="2 3">
    <name type="scientific">Veillonella montpellierensis DNF00314</name>
    <dbReference type="NCBI Taxonomy" id="1401067"/>
    <lineage>
        <taxon>Bacteria</taxon>
        <taxon>Bacillati</taxon>
        <taxon>Bacillota</taxon>
        <taxon>Negativicutes</taxon>
        <taxon>Veillonellales</taxon>
        <taxon>Veillonellaceae</taxon>
        <taxon>Veillonella</taxon>
    </lineage>
</organism>
<reference evidence="2 3" key="1">
    <citation type="submission" date="2014-07" db="EMBL/GenBank/DDBJ databases">
        <authorList>
            <person name="McCorrison J."/>
            <person name="Sanka R."/>
            <person name="Torralba M."/>
            <person name="Gillis M."/>
            <person name="Haft D.H."/>
            <person name="Methe B."/>
            <person name="Sutton G."/>
            <person name="Nelson K.E."/>
        </authorList>
    </citation>
    <scope>NUCLEOTIDE SEQUENCE [LARGE SCALE GENOMIC DNA]</scope>
    <source>
        <strain evidence="2 3">DNF00314</strain>
    </source>
</reference>
<feature type="domain" description="BFD-like [2Fe-2S]-binding" evidence="1">
    <location>
        <begin position="19"/>
        <end position="70"/>
    </location>
</feature>